<dbReference type="PANTHER" id="PTHR33048">
    <property type="entry name" value="PTH11-LIKE INTEGRAL MEMBRANE PROTEIN (AFU_ORTHOLOGUE AFUA_5G11245)"/>
    <property type="match status" value="1"/>
</dbReference>
<dbReference type="Pfam" id="PF20684">
    <property type="entry name" value="Fung_rhodopsin"/>
    <property type="match status" value="1"/>
</dbReference>
<proteinExistence type="inferred from homology"/>
<feature type="compositionally biased region" description="Basic and acidic residues" evidence="14">
    <location>
        <begin position="437"/>
        <end position="448"/>
    </location>
</feature>
<feature type="signal peptide" evidence="16">
    <location>
        <begin position="1"/>
        <end position="18"/>
    </location>
</feature>
<accession>A0A151GHJ3</accession>
<feature type="transmembrane region" description="Helical" evidence="15">
    <location>
        <begin position="258"/>
        <end position="287"/>
    </location>
</feature>
<keyword evidence="11" id="KW-1015">Disulfide bond</keyword>
<comment type="similarity">
    <text evidence="4">Belongs to the RBT5 family.</text>
</comment>
<evidence type="ECO:0000256" key="12">
    <source>
        <dbReference type="ARBA" id="ARBA00023288"/>
    </source>
</evidence>
<dbReference type="GO" id="GO:0098552">
    <property type="term" value="C:side of membrane"/>
    <property type="evidence" value="ECO:0007669"/>
    <property type="project" value="UniProtKB-KW"/>
</dbReference>
<sequence length="466" mass="50091">MNLRSTLVALVVAVGVAGRPQFGSTDPSSLASILATAPACAVSTTSTLSPALLSSPLLSSPSLCSVHPALSLGIAGVPIPCLAITVNDSTCKINNTPCMCTDKVMESQVFECIAASCSFADVLGMRNRTALACDAPVQDKSSSFNIMTIVLSTVAILLVLVRLVFQQFFSLTKRLAADDLLLLLVVFLHVALVVVSIRGLTGNGMGTDIWTVQPDDLTAFFRAYYVAEVLYFAEVALINICFAIYFVNVFPDLAVRPLLWATAIFNLLYGLAFVFAAIFQCTPVSYYWTQYMETSSGQCVNVNALGYANAAFGIAIYLWLMAVALSQVRKCSLDGKDKVAVAIMLLVGIFVTVASIVRLSSLVNYASSSNMTWDSWMVVCWAVIQLTFAIICACLPAIRLILQRLFPKYLDTSAAHGVETTGKEDTSLERWPQLSDRTSKDSVLEDSGKSGLDSTGSFKHGQPPPP</sequence>
<feature type="transmembrane region" description="Helical" evidence="15">
    <location>
        <begin position="375"/>
        <end position="398"/>
    </location>
</feature>
<feature type="transmembrane region" description="Helical" evidence="15">
    <location>
        <begin position="223"/>
        <end position="246"/>
    </location>
</feature>
<evidence type="ECO:0000256" key="4">
    <source>
        <dbReference type="ARBA" id="ARBA00010031"/>
    </source>
</evidence>
<evidence type="ECO:0000256" key="16">
    <source>
        <dbReference type="SAM" id="SignalP"/>
    </source>
</evidence>
<feature type="transmembrane region" description="Helical" evidence="15">
    <location>
        <begin position="340"/>
        <end position="363"/>
    </location>
</feature>
<dbReference type="PANTHER" id="PTHR33048:SF143">
    <property type="entry name" value="EXTRACELLULAR MEMBRANE PROTEIN CFEM DOMAIN-CONTAINING PROTEIN-RELATED"/>
    <property type="match status" value="1"/>
</dbReference>
<evidence type="ECO:0000256" key="7">
    <source>
        <dbReference type="ARBA" id="ARBA00022692"/>
    </source>
</evidence>
<evidence type="ECO:0000313" key="20">
    <source>
        <dbReference type="Proteomes" id="UP000076580"/>
    </source>
</evidence>
<evidence type="ECO:0000256" key="2">
    <source>
        <dbReference type="ARBA" id="ARBA00004589"/>
    </source>
</evidence>
<dbReference type="STRING" id="98403.A0A151GHJ3"/>
<comment type="similarity">
    <text evidence="13">Belongs to the SAT4 family.</text>
</comment>
<keyword evidence="8 16" id="KW-0732">Signal</keyword>
<keyword evidence="12" id="KW-0449">Lipoprotein</keyword>
<evidence type="ECO:0000256" key="8">
    <source>
        <dbReference type="ARBA" id="ARBA00022729"/>
    </source>
</evidence>
<keyword evidence="9 15" id="KW-1133">Transmembrane helix</keyword>
<evidence type="ECO:0000259" key="17">
    <source>
        <dbReference type="Pfam" id="PF05730"/>
    </source>
</evidence>
<feature type="domain" description="CFEM" evidence="17">
    <location>
        <begin position="80"/>
        <end position="133"/>
    </location>
</feature>
<keyword evidence="6" id="KW-0336">GPI-anchor</keyword>
<evidence type="ECO:0000256" key="9">
    <source>
        <dbReference type="ARBA" id="ARBA00022989"/>
    </source>
</evidence>
<dbReference type="GeneID" id="63716237"/>
<keyword evidence="10 15" id="KW-0472">Membrane</keyword>
<feature type="domain" description="Rhodopsin" evidence="18">
    <location>
        <begin position="170"/>
        <end position="404"/>
    </location>
</feature>
<gene>
    <name evidence="19" type="ORF">DCS_03594</name>
</gene>
<feature type="chain" id="PRO_5007580562" evidence="16">
    <location>
        <begin position="19"/>
        <end position="466"/>
    </location>
</feature>
<evidence type="ECO:0000256" key="13">
    <source>
        <dbReference type="ARBA" id="ARBA00038359"/>
    </source>
</evidence>
<comment type="caution">
    <text evidence="19">The sequence shown here is derived from an EMBL/GenBank/DDBJ whole genome shotgun (WGS) entry which is preliminary data.</text>
</comment>
<dbReference type="AlphaFoldDB" id="A0A151GHJ3"/>
<evidence type="ECO:0000259" key="18">
    <source>
        <dbReference type="Pfam" id="PF20684"/>
    </source>
</evidence>
<dbReference type="Proteomes" id="UP000076580">
    <property type="component" value="Chromosome 02"/>
</dbReference>
<comment type="subcellular location">
    <subcellularLocation>
        <location evidence="2">Membrane</location>
        <topology evidence="2">Lipid-anchor</topology>
        <topology evidence="2">GPI-anchor</topology>
    </subcellularLocation>
    <subcellularLocation>
        <location evidence="1">Membrane</location>
        <topology evidence="1">Multi-pass membrane protein</topology>
    </subcellularLocation>
    <subcellularLocation>
        <location evidence="3">Secreted</location>
    </subcellularLocation>
</comment>
<keyword evidence="20" id="KW-1185">Reference proteome</keyword>
<evidence type="ECO:0000313" key="19">
    <source>
        <dbReference type="EMBL" id="KYK56593.1"/>
    </source>
</evidence>
<evidence type="ECO:0000256" key="3">
    <source>
        <dbReference type="ARBA" id="ARBA00004613"/>
    </source>
</evidence>
<feature type="transmembrane region" description="Helical" evidence="15">
    <location>
        <begin position="177"/>
        <end position="197"/>
    </location>
</feature>
<evidence type="ECO:0000256" key="11">
    <source>
        <dbReference type="ARBA" id="ARBA00023157"/>
    </source>
</evidence>
<feature type="transmembrane region" description="Helical" evidence="15">
    <location>
        <begin position="307"/>
        <end position="328"/>
    </location>
</feature>
<reference evidence="19 20" key="1">
    <citation type="journal article" date="2016" name="Sci. Rep.">
        <title>Insights into Adaptations to a Near-Obligate Nematode Endoparasitic Lifestyle from the Finished Genome of Drechmeria coniospora.</title>
        <authorList>
            <person name="Zhang L."/>
            <person name="Zhou Z."/>
            <person name="Guo Q."/>
            <person name="Fokkens L."/>
            <person name="Miskei M."/>
            <person name="Pocsi I."/>
            <person name="Zhang W."/>
            <person name="Chen M."/>
            <person name="Wang L."/>
            <person name="Sun Y."/>
            <person name="Donzelli B.G."/>
            <person name="Gibson D.M."/>
            <person name="Nelson D.R."/>
            <person name="Luo J.G."/>
            <person name="Rep M."/>
            <person name="Liu H."/>
            <person name="Yang S."/>
            <person name="Wang J."/>
            <person name="Krasnoff S.B."/>
            <person name="Xu Y."/>
            <person name="Molnar I."/>
            <person name="Lin M."/>
        </authorList>
    </citation>
    <scope>NUCLEOTIDE SEQUENCE [LARGE SCALE GENOMIC DNA]</scope>
    <source>
        <strain evidence="19 20">ARSEF 6962</strain>
    </source>
</reference>
<dbReference type="InterPro" id="IPR049326">
    <property type="entry name" value="Rhodopsin_dom_fungi"/>
</dbReference>
<organism evidence="19 20">
    <name type="scientific">Drechmeria coniospora</name>
    <name type="common">Nematophagous fungus</name>
    <name type="synonym">Meria coniospora</name>
    <dbReference type="NCBI Taxonomy" id="98403"/>
    <lineage>
        <taxon>Eukaryota</taxon>
        <taxon>Fungi</taxon>
        <taxon>Dikarya</taxon>
        <taxon>Ascomycota</taxon>
        <taxon>Pezizomycotina</taxon>
        <taxon>Sordariomycetes</taxon>
        <taxon>Hypocreomycetidae</taxon>
        <taxon>Hypocreales</taxon>
        <taxon>Ophiocordycipitaceae</taxon>
        <taxon>Drechmeria</taxon>
    </lineage>
</organism>
<feature type="region of interest" description="Disordered" evidence="14">
    <location>
        <begin position="421"/>
        <end position="466"/>
    </location>
</feature>
<keyword evidence="7 15" id="KW-0812">Transmembrane</keyword>
<dbReference type="GO" id="GO:0005576">
    <property type="term" value="C:extracellular region"/>
    <property type="evidence" value="ECO:0007669"/>
    <property type="project" value="UniProtKB-SubCell"/>
</dbReference>
<dbReference type="InParanoid" id="A0A151GHJ3"/>
<dbReference type="InterPro" id="IPR008427">
    <property type="entry name" value="Extracellular_membr_CFEM_dom"/>
</dbReference>
<protein>
    <submittedName>
        <fullName evidence="19">Uncharacterized protein</fullName>
    </submittedName>
</protein>
<keyword evidence="6" id="KW-0325">Glycoprotein</keyword>
<dbReference type="EMBL" id="LAYC01000002">
    <property type="protein sequence ID" value="KYK56593.1"/>
    <property type="molecule type" value="Genomic_DNA"/>
</dbReference>
<feature type="transmembrane region" description="Helical" evidence="15">
    <location>
        <begin position="144"/>
        <end position="165"/>
    </location>
</feature>
<keyword evidence="5" id="KW-0964">Secreted</keyword>
<dbReference type="InterPro" id="IPR052337">
    <property type="entry name" value="SAT4-like"/>
</dbReference>
<evidence type="ECO:0000256" key="10">
    <source>
        <dbReference type="ARBA" id="ARBA00023136"/>
    </source>
</evidence>
<evidence type="ECO:0000256" key="15">
    <source>
        <dbReference type="SAM" id="Phobius"/>
    </source>
</evidence>
<dbReference type="RefSeq" id="XP_040655945.1">
    <property type="nucleotide sequence ID" value="XM_040800912.1"/>
</dbReference>
<evidence type="ECO:0000256" key="5">
    <source>
        <dbReference type="ARBA" id="ARBA00022525"/>
    </source>
</evidence>
<dbReference type="Pfam" id="PF05730">
    <property type="entry name" value="CFEM"/>
    <property type="match status" value="1"/>
</dbReference>
<evidence type="ECO:0000256" key="6">
    <source>
        <dbReference type="ARBA" id="ARBA00022622"/>
    </source>
</evidence>
<evidence type="ECO:0000256" key="14">
    <source>
        <dbReference type="SAM" id="MobiDB-lite"/>
    </source>
</evidence>
<name>A0A151GHJ3_DRECN</name>
<evidence type="ECO:0000256" key="1">
    <source>
        <dbReference type="ARBA" id="ARBA00004141"/>
    </source>
</evidence>